<accession>A0ABV7NK40</accession>
<dbReference type="EMBL" id="JBHRVU010000005">
    <property type="protein sequence ID" value="MFC3443879.1"/>
    <property type="molecule type" value="Genomic_DNA"/>
</dbReference>
<feature type="transmembrane region" description="Helical" evidence="4">
    <location>
        <begin position="34"/>
        <end position="59"/>
    </location>
</feature>
<dbReference type="InterPro" id="IPR014729">
    <property type="entry name" value="Rossmann-like_a/b/a_fold"/>
</dbReference>
<dbReference type="PANTHER" id="PTHR43284:SF1">
    <property type="entry name" value="ASPARAGINE SYNTHETASE"/>
    <property type="match status" value="1"/>
</dbReference>
<organism evidence="6 7">
    <name type="scientific">Sphingobium rhizovicinum</name>
    <dbReference type="NCBI Taxonomy" id="432308"/>
    <lineage>
        <taxon>Bacteria</taxon>
        <taxon>Pseudomonadati</taxon>
        <taxon>Pseudomonadota</taxon>
        <taxon>Alphaproteobacteria</taxon>
        <taxon>Sphingomonadales</taxon>
        <taxon>Sphingomonadaceae</taxon>
        <taxon>Sphingobium</taxon>
    </lineage>
</organism>
<name>A0ABV7NK40_9SPHN</name>
<evidence type="ECO:0000256" key="1">
    <source>
        <dbReference type="ARBA" id="ARBA00005187"/>
    </source>
</evidence>
<dbReference type="Gene3D" id="3.40.50.620">
    <property type="entry name" value="HUPs"/>
    <property type="match status" value="1"/>
</dbReference>
<dbReference type="SUPFAM" id="SSF52402">
    <property type="entry name" value="Adenine nucleotide alpha hydrolases-like"/>
    <property type="match status" value="1"/>
</dbReference>
<dbReference type="Proteomes" id="UP001595681">
    <property type="component" value="Unassembled WGS sequence"/>
</dbReference>
<dbReference type="PANTHER" id="PTHR43284">
    <property type="entry name" value="ASPARAGINE SYNTHETASE (GLUTAMINE-HYDROLYZING)"/>
    <property type="match status" value="1"/>
</dbReference>
<dbReference type="RefSeq" id="WP_380798777.1">
    <property type="nucleotide sequence ID" value="NZ_JBHRVU010000005.1"/>
</dbReference>
<feature type="domain" description="Asparagine synthetase" evidence="5">
    <location>
        <begin position="210"/>
        <end position="565"/>
    </location>
</feature>
<keyword evidence="4" id="KW-0472">Membrane</keyword>
<comment type="pathway">
    <text evidence="1">Amino-acid biosynthesis; L-asparagine biosynthesis; L-asparagine from L-aspartate (L-Gln route): step 1/1.</text>
</comment>
<protein>
    <recommendedName>
        <fullName evidence="2">asparagine synthase (glutamine-hydrolyzing)</fullName>
        <ecNumber evidence="2">6.3.5.4</ecNumber>
    </recommendedName>
</protein>
<evidence type="ECO:0000313" key="6">
    <source>
        <dbReference type="EMBL" id="MFC3443879.1"/>
    </source>
</evidence>
<evidence type="ECO:0000256" key="3">
    <source>
        <dbReference type="ARBA" id="ARBA00048741"/>
    </source>
</evidence>
<comment type="caution">
    <text evidence="6">The sequence shown here is derived from an EMBL/GenBank/DDBJ whole genome shotgun (WGS) entry which is preliminary data.</text>
</comment>
<comment type="catalytic activity">
    <reaction evidence="3">
        <text>L-aspartate + L-glutamine + ATP + H2O = L-asparagine + L-glutamate + AMP + diphosphate + H(+)</text>
        <dbReference type="Rhea" id="RHEA:12228"/>
        <dbReference type="ChEBI" id="CHEBI:15377"/>
        <dbReference type="ChEBI" id="CHEBI:15378"/>
        <dbReference type="ChEBI" id="CHEBI:29985"/>
        <dbReference type="ChEBI" id="CHEBI:29991"/>
        <dbReference type="ChEBI" id="CHEBI:30616"/>
        <dbReference type="ChEBI" id="CHEBI:33019"/>
        <dbReference type="ChEBI" id="CHEBI:58048"/>
        <dbReference type="ChEBI" id="CHEBI:58359"/>
        <dbReference type="ChEBI" id="CHEBI:456215"/>
        <dbReference type="EC" id="6.3.5.4"/>
    </reaction>
</comment>
<evidence type="ECO:0000313" key="7">
    <source>
        <dbReference type="Proteomes" id="UP001595681"/>
    </source>
</evidence>
<evidence type="ECO:0000259" key="5">
    <source>
        <dbReference type="Pfam" id="PF00733"/>
    </source>
</evidence>
<dbReference type="Pfam" id="PF00733">
    <property type="entry name" value="Asn_synthase"/>
    <property type="match status" value="1"/>
</dbReference>
<keyword evidence="4" id="KW-1133">Transmembrane helix</keyword>
<dbReference type="InterPro" id="IPR051786">
    <property type="entry name" value="ASN_synthetase/amidase"/>
</dbReference>
<evidence type="ECO:0000256" key="4">
    <source>
        <dbReference type="SAM" id="Phobius"/>
    </source>
</evidence>
<gene>
    <name evidence="6" type="ORF">ACFOKF_22270</name>
</gene>
<keyword evidence="7" id="KW-1185">Reference proteome</keyword>
<reference evidence="7" key="1">
    <citation type="journal article" date="2019" name="Int. J. Syst. Evol. Microbiol.">
        <title>The Global Catalogue of Microorganisms (GCM) 10K type strain sequencing project: providing services to taxonomists for standard genome sequencing and annotation.</title>
        <authorList>
            <consortium name="The Broad Institute Genomics Platform"/>
            <consortium name="The Broad Institute Genome Sequencing Center for Infectious Disease"/>
            <person name="Wu L."/>
            <person name="Ma J."/>
        </authorList>
    </citation>
    <scope>NUCLEOTIDE SEQUENCE [LARGE SCALE GENOMIC DNA]</scope>
    <source>
        <strain evidence="7">CCM 7491</strain>
    </source>
</reference>
<dbReference type="InterPro" id="IPR001962">
    <property type="entry name" value="Asn_synthase"/>
</dbReference>
<keyword evidence="4" id="KW-0812">Transmembrane</keyword>
<evidence type="ECO:0000256" key="2">
    <source>
        <dbReference type="ARBA" id="ARBA00012737"/>
    </source>
</evidence>
<dbReference type="EC" id="6.3.5.4" evidence="2"/>
<sequence length="572" mass="62062">MMAQRYLVVADRVSGAESSIAEAGLRIVYANDRLAIGISAGLPFTLLPGGAGVILGAFFPRKGRERTLDSLLNWEATGPREMLEAISTHFWGSYVLVCDNANGEGPLVARDPSGALAAYYKAEPGGLRISNDVRLLANCFTIASDRVRDLIASDGYYAEETCLAGIFDLRPGMALMGVVSQPVERPFWFPWDHCPDPREPGNADAADIVKEAVCDTVASLCGAYERPLVFMSGGLDSSVVLAALHIANRPAHCLTTYTADLSGDERGFARIVAKALDYPLDEQFLDPSLVDFTTCVASHLPRPKRRPLFQAMGKLAAPIVKDMGADILVNGSGGDQVFCSSQSMNAVIDSLKARRSLLATMATFENICELTGCSVGEGLKGIWRRARRPARHEWGINTDLLVQTEKIRVPRHNWLDCPKGTPPGKAFHVGMLLRVQESIESPFDADGPPMLNPLIAQPVVEACLGIPSWAWVRGGRNRAVAREAFSSDLPPAIVNRRAKSGPTSFSSQLLSKYRSQMRERLLGGVLAEQQVIDVAAVSHALDNVMQQSGPQSLRLLQLADTEAWCRHWVSIG</sequence>
<proteinExistence type="predicted"/>